<evidence type="ECO:0000256" key="1">
    <source>
        <dbReference type="ARBA" id="ARBA00001947"/>
    </source>
</evidence>
<dbReference type="GO" id="GO:0008235">
    <property type="term" value="F:metalloexopeptidase activity"/>
    <property type="evidence" value="ECO:0007669"/>
    <property type="project" value="InterPro"/>
</dbReference>
<dbReference type="eggNOG" id="ENOG502SBCT">
    <property type="taxonomic scope" value="Eukaryota"/>
</dbReference>
<dbReference type="InterPro" id="IPR007484">
    <property type="entry name" value="Peptidase_M28"/>
</dbReference>
<comment type="similarity">
    <text evidence="2">Belongs to the peptidase M28 family. M28B subfamily.</text>
</comment>
<gene>
    <name evidence="5" type="ORF">AMSG_03179</name>
</gene>
<sequence length="461" mass="49284">MSHSMLHAVLALLVLVSTAAASGSFSGQVLVAAPGSVLADSNHSLEMYYDMPQHNVSLALARSASMLPLGSVVLSSSPEMYIGSDVTRSLVVVSAPSVDVAHLVRNQVESEPVYAYGSGLVFDVALTDVAKLQASVAQASLETVAVPMAPEPMMFGVNGTARLEEVLARVETMSAPDAAIAKLGAQISPAHMRQTLDYLTGKTSTLTTRQSGSEDAVKVSDWIEVQLEGLGLEIERDNKSWKGYSDDIYGTLPGLHNETYILIGAHYDSCGQNTSSTTDPAPGANSNGSGVAALLEMARVLALSDRTFNASIRFAFWTAGCQGYWGTRWRANLIAVRGWDMVAYMSADMVAYRPPGNPIEIGIKSRWSTPIANEVFLAVMALYEPEVRTCYSLETRGSQTPFFFLDLIAMGVTDTCGFIRDPAYRQADDVVDRPGFDLDGQLTVTTRGLLASAVTMIGGIV</sequence>
<dbReference type="Gene3D" id="3.40.630.10">
    <property type="entry name" value="Zn peptidases"/>
    <property type="match status" value="1"/>
</dbReference>
<reference evidence="5 6" key="1">
    <citation type="submission" date="2010-05" db="EMBL/GenBank/DDBJ databases">
        <title>The Genome Sequence of Thecamonas trahens ATCC 50062.</title>
        <authorList>
            <consortium name="The Broad Institute Genome Sequencing Platform"/>
            <person name="Russ C."/>
            <person name="Cuomo C."/>
            <person name="Shea T."/>
            <person name="Young S.K."/>
            <person name="Zeng Q."/>
            <person name="Koehrsen M."/>
            <person name="Haas B."/>
            <person name="Borodovsky M."/>
            <person name="Guigo R."/>
            <person name="Alvarado L."/>
            <person name="Berlin A."/>
            <person name="Bochicchio J."/>
            <person name="Borenstein D."/>
            <person name="Chapman S."/>
            <person name="Chen Z."/>
            <person name="Freedman E."/>
            <person name="Gellesch M."/>
            <person name="Goldberg J."/>
            <person name="Griggs A."/>
            <person name="Gujja S."/>
            <person name="Heilman E."/>
            <person name="Heiman D."/>
            <person name="Hepburn T."/>
            <person name="Howarth C."/>
            <person name="Jen D."/>
            <person name="Larson L."/>
            <person name="Mehta T."/>
            <person name="Park D."/>
            <person name="Pearson M."/>
            <person name="Roberts A."/>
            <person name="Saif S."/>
            <person name="Shenoy N."/>
            <person name="Sisk P."/>
            <person name="Stolte C."/>
            <person name="Sykes S."/>
            <person name="Thomson T."/>
            <person name="Walk T."/>
            <person name="White J."/>
            <person name="Yandava C."/>
            <person name="Burger G."/>
            <person name="Gray M.W."/>
            <person name="Holland P.W.H."/>
            <person name="King N."/>
            <person name="Lang F.B.F."/>
            <person name="Roger A.J."/>
            <person name="Ruiz-Trillo I."/>
            <person name="Lander E."/>
            <person name="Nusbaum C."/>
        </authorList>
    </citation>
    <scope>NUCLEOTIDE SEQUENCE [LARGE SCALE GENOMIC DNA]</scope>
    <source>
        <strain evidence="5 6">ATCC 50062</strain>
    </source>
</reference>
<evidence type="ECO:0000256" key="3">
    <source>
        <dbReference type="SAM" id="SignalP"/>
    </source>
</evidence>
<dbReference type="OrthoDB" id="10013407at2759"/>
<evidence type="ECO:0000259" key="4">
    <source>
        <dbReference type="Pfam" id="PF04389"/>
    </source>
</evidence>
<organism evidence="5 6">
    <name type="scientific">Thecamonas trahens ATCC 50062</name>
    <dbReference type="NCBI Taxonomy" id="461836"/>
    <lineage>
        <taxon>Eukaryota</taxon>
        <taxon>Apusozoa</taxon>
        <taxon>Apusomonadida</taxon>
        <taxon>Apusomonadidae</taxon>
        <taxon>Thecamonas</taxon>
    </lineage>
</organism>
<dbReference type="SUPFAM" id="SSF53187">
    <property type="entry name" value="Zn-dependent exopeptidases"/>
    <property type="match status" value="1"/>
</dbReference>
<dbReference type="AlphaFoldDB" id="A0A0L0D3H4"/>
<evidence type="ECO:0000313" key="5">
    <source>
        <dbReference type="EMBL" id="KNC46750.1"/>
    </source>
</evidence>
<dbReference type="PANTHER" id="PTHR12147">
    <property type="entry name" value="METALLOPEPTIDASE M28 FAMILY MEMBER"/>
    <property type="match status" value="1"/>
</dbReference>
<dbReference type="Pfam" id="PF04389">
    <property type="entry name" value="Peptidase_M28"/>
    <property type="match status" value="1"/>
</dbReference>
<dbReference type="STRING" id="461836.A0A0L0D3H4"/>
<dbReference type="InterPro" id="IPR045175">
    <property type="entry name" value="M28_fam"/>
</dbReference>
<protein>
    <submittedName>
        <fullName evidence="5">Peptidase M28</fullName>
    </submittedName>
</protein>
<keyword evidence="6" id="KW-1185">Reference proteome</keyword>
<dbReference type="EMBL" id="GL349444">
    <property type="protein sequence ID" value="KNC46750.1"/>
    <property type="molecule type" value="Genomic_DNA"/>
</dbReference>
<dbReference type="RefSeq" id="XP_013760030.1">
    <property type="nucleotide sequence ID" value="XM_013904576.1"/>
</dbReference>
<dbReference type="Proteomes" id="UP000054408">
    <property type="component" value="Unassembled WGS sequence"/>
</dbReference>
<keyword evidence="3" id="KW-0732">Signal</keyword>
<accession>A0A0L0D3H4</accession>
<proteinExistence type="inferred from homology"/>
<dbReference type="GeneID" id="25562800"/>
<name>A0A0L0D3H4_THETB</name>
<feature type="signal peptide" evidence="3">
    <location>
        <begin position="1"/>
        <end position="21"/>
    </location>
</feature>
<evidence type="ECO:0000256" key="2">
    <source>
        <dbReference type="ARBA" id="ARBA00005634"/>
    </source>
</evidence>
<comment type="cofactor">
    <cofactor evidence="1">
        <name>Zn(2+)</name>
        <dbReference type="ChEBI" id="CHEBI:29105"/>
    </cofactor>
</comment>
<dbReference type="PANTHER" id="PTHR12147:SF26">
    <property type="entry name" value="PEPTIDASE M28 DOMAIN-CONTAINING PROTEIN"/>
    <property type="match status" value="1"/>
</dbReference>
<evidence type="ECO:0000313" key="6">
    <source>
        <dbReference type="Proteomes" id="UP000054408"/>
    </source>
</evidence>
<feature type="chain" id="PRO_5005537090" evidence="3">
    <location>
        <begin position="22"/>
        <end position="461"/>
    </location>
</feature>
<feature type="domain" description="Peptidase M28" evidence="4">
    <location>
        <begin position="248"/>
        <end position="368"/>
    </location>
</feature>
<dbReference type="GO" id="GO:0006508">
    <property type="term" value="P:proteolysis"/>
    <property type="evidence" value="ECO:0007669"/>
    <property type="project" value="InterPro"/>
</dbReference>